<dbReference type="Gene3D" id="3.40.190.10">
    <property type="entry name" value="Periplasmic binding protein-like II"/>
    <property type="match status" value="2"/>
</dbReference>
<protein>
    <submittedName>
        <fullName evidence="6">LysR family transcriptional regulator</fullName>
    </submittedName>
</protein>
<dbReference type="GO" id="GO:0032993">
    <property type="term" value="C:protein-DNA complex"/>
    <property type="evidence" value="ECO:0007669"/>
    <property type="project" value="TreeGrafter"/>
</dbReference>
<feature type="domain" description="HTH lysR-type" evidence="5">
    <location>
        <begin position="19"/>
        <end position="76"/>
    </location>
</feature>
<dbReference type="Gene3D" id="1.10.10.10">
    <property type="entry name" value="Winged helix-like DNA-binding domain superfamily/Winged helix DNA-binding domain"/>
    <property type="match status" value="1"/>
</dbReference>
<dbReference type="Pfam" id="PF00126">
    <property type="entry name" value="HTH_1"/>
    <property type="match status" value="1"/>
</dbReference>
<dbReference type="FunFam" id="1.10.10.10:FF:000001">
    <property type="entry name" value="LysR family transcriptional regulator"/>
    <property type="match status" value="1"/>
</dbReference>
<evidence type="ECO:0000259" key="5">
    <source>
        <dbReference type="PROSITE" id="PS50931"/>
    </source>
</evidence>
<gene>
    <name evidence="6" type="ordered locus">bgla_1g34340</name>
</gene>
<dbReference type="CDD" id="cd08414">
    <property type="entry name" value="PBP2_LTTR_aromatics_like"/>
    <property type="match status" value="1"/>
</dbReference>
<dbReference type="PANTHER" id="PTHR30346">
    <property type="entry name" value="TRANSCRIPTIONAL DUAL REGULATOR HCAR-RELATED"/>
    <property type="match status" value="1"/>
</dbReference>
<keyword evidence="7" id="KW-1185">Reference proteome</keyword>
<organism evidence="6 7">
    <name type="scientific">Burkholderia gladioli (strain BSR3)</name>
    <dbReference type="NCBI Taxonomy" id="999541"/>
    <lineage>
        <taxon>Bacteria</taxon>
        <taxon>Pseudomonadati</taxon>
        <taxon>Pseudomonadota</taxon>
        <taxon>Betaproteobacteria</taxon>
        <taxon>Burkholderiales</taxon>
        <taxon>Burkholderiaceae</taxon>
        <taxon>Burkholderia</taxon>
    </lineage>
</organism>
<dbReference type="STRING" id="999541.bgla_1g34340"/>
<evidence type="ECO:0000256" key="1">
    <source>
        <dbReference type="ARBA" id="ARBA00009437"/>
    </source>
</evidence>
<evidence type="ECO:0000256" key="2">
    <source>
        <dbReference type="ARBA" id="ARBA00023015"/>
    </source>
</evidence>
<keyword evidence="4" id="KW-0804">Transcription</keyword>
<dbReference type="InterPro" id="IPR000847">
    <property type="entry name" value="LysR_HTH_N"/>
</dbReference>
<proteinExistence type="inferred from homology"/>
<dbReference type="Pfam" id="PF03466">
    <property type="entry name" value="LysR_substrate"/>
    <property type="match status" value="1"/>
</dbReference>
<evidence type="ECO:0000313" key="7">
    <source>
        <dbReference type="Proteomes" id="UP000008316"/>
    </source>
</evidence>
<dbReference type="AlphaFoldDB" id="F2LBV4"/>
<dbReference type="GO" id="GO:0003677">
    <property type="term" value="F:DNA binding"/>
    <property type="evidence" value="ECO:0007669"/>
    <property type="project" value="UniProtKB-KW"/>
</dbReference>
<comment type="similarity">
    <text evidence="1">Belongs to the LysR transcriptional regulatory family.</text>
</comment>
<dbReference type="GO" id="GO:0003700">
    <property type="term" value="F:DNA-binding transcription factor activity"/>
    <property type="evidence" value="ECO:0007669"/>
    <property type="project" value="InterPro"/>
</dbReference>
<dbReference type="HOGENOM" id="CLU_039613_6_4_4"/>
<evidence type="ECO:0000256" key="3">
    <source>
        <dbReference type="ARBA" id="ARBA00023125"/>
    </source>
</evidence>
<dbReference type="Proteomes" id="UP000008316">
    <property type="component" value="Chromosome 1"/>
</dbReference>
<keyword evidence="3" id="KW-0238">DNA-binding</keyword>
<dbReference type="InterPro" id="IPR036390">
    <property type="entry name" value="WH_DNA-bd_sf"/>
</dbReference>
<dbReference type="PRINTS" id="PR00039">
    <property type="entry name" value="HTHLYSR"/>
</dbReference>
<name>F2LBV4_BURGS</name>
<keyword evidence="2" id="KW-0805">Transcription regulation</keyword>
<evidence type="ECO:0000313" key="6">
    <source>
        <dbReference type="EMBL" id="AEA62037.1"/>
    </source>
</evidence>
<dbReference type="eggNOG" id="COG0583">
    <property type="taxonomic scope" value="Bacteria"/>
</dbReference>
<dbReference type="SUPFAM" id="SSF53850">
    <property type="entry name" value="Periplasmic binding protein-like II"/>
    <property type="match status" value="1"/>
</dbReference>
<reference evidence="6 7" key="1">
    <citation type="journal article" date="2011" name="J. Bacteriol.">
        <title>Complete genome sequence of Burkholderia gladioli BSR3.</title>
        <authorList>
            <person name="Seo Y.S."/>
            <person name="Lim J."/>
            <person name="Choi B.S."/>
            <person name="Kim H."/>
            <person name="Goo E."/>
            <person name="Lee B."/>
            <person name="Lim J.S."/>
            <person name="Choi I.Y."/>
            <person name="Moon J.S."/>
            <person name="Kim J."/>
            <person name="Hwang I."/>
        </authorList>
    </citation>
    <scope>NUCLEOTIDE SEQUENCE [LARGE SCALE GENOMIC DNA]</scope>
    <source>
        <strain evidence="6 7">BSR3</strain>
    </source>
</reference>
<dbReference type="PROSITE" id="PS50931">
    <property type="entry name" value="HTH_LYSR"/>
    <property type="match status" value="1"/>
</dbReference>
<dbReference type="SUPFAM" id="SSF46785">
    <property type="entry name" value="Winged helix' DNA-binding domain"/>
    <property type="match status" value="1"/>
</dbReference>
<dbReference type="KEGG" id="bgd:bgla_1g34340"/>
<accession>F2LBV4</accession>
<dbReference type="EMBL" id="CP002599">
    <property type="protein sequence ID" value="AEA62037.1"/>
    <property type="molecule type" value="Genomic_DNA"/>
</dbReference>
<dbReference type="InterPro" id="IPR005119">
    <property type="entry name" value="LysR_subst-bd"/>
</dbReference>
<dbReference type="InterPro" id="IPR036388">
    <property type="entry name" value="WH-like_DNA-bd_sf"/>
</dbReference>
<evidence type="ECO:0000256" key="4">
    <source>
        <dbReference type="ARBA" id="ARBA00023163"/>
    </source>
</evidence>
<dbReference type="PANTHER" id="PTHR30346:SF30">
    <property type="entry name" value="SMALL NEUTRAL PROTEASE REGULATORY PROTEIN"/>
    <property type="match status" value="1"/>
</dbReference>
<sequence length="305" mass="33011">MIQSNAIFSVFSYLFCIVLDIKPLRYFVALAETGHFGRAATRLNLSQPPLSRQIAALEASLGVTLVERGPRGVTLTPAGERFRDDAKAILAAVERAAHHARAAASGAAGKLTVGFTMCAAYSVVPRYAREFGAAWPEVALHLRETVSNDLAEQVLNGHIDAAILFPGPPHEGLEQRIVVTEPLCVALSREHPRARARRLRIAELAGEPFVMAVESVAPTLRAAIVGHCRQGGFEPNIRLEVQLQQTVLGLVDEGVGVALVPESMRRAQWADVVFRPLVDAPTIEQALVWSPANRNPCLARFLAIA</sequence>